<dbReference type="EMBL" id="UINC01023670">
    <property type="protein sequence ID" value="SVA95789.1"/>
    <property type="molecule type" value="Genomic_DNA"/>
</dbReference>
<evidence type="ECO:0000259" key="1">
    <source>
        <dbReference type="Pfam" id="PF00578"/>
    </source>
</evidence>
<accession>A0A382A326</accession>
<protein>
    <recommendedName>
        <fullName evidence="1">Alkyl hydroperoxide reductase subunit C/ Thiol specific antioxidant domain-containing protein</fullName>
    </recommendedName>
</protein>
<gene>
    <name evidence="2" type="ORF">METZ01_LOCUS148643</name>
</gene>
<name>A0A382A326_9ZZZZ</name>
<organism evidence="2">
    <name type="scientific">marine metagenome</name>
    <dbReference type="NCBI Taxonomy" id="408172"/>
    <lineage>
        <taxon>unclassified sequences</taxon>
        <taxon>metagenomes</taxon>
        <taxon>ecological metagenomes</taxon>
    </lineage>
</organism>
<proteinExistence type="predicted"/>
<dbReference type="GO" id="GO:0016209">
    <property type="term" value="F:antioxidant activity"/>
    <property type="evidence" value="ECO:0007669"/>
    <property type="project" value="InterPro"/>
</dbReference>
<sequence length="43" mass="4673">MLEVGSEAPKFSALDQDGNTLSLADFSGSWVLLWWYPKASTPG</sequence>
<dbReference type="Gene3D" id="3.40.30.10">
    <property type="entry name" value="Glutaredoxin"/>
    <property type="match status" value="1"/>
</dbReference>
<dbReference type="SUPFAM" id="SSF52833">
    <property type="entry name" value="Thioredoxin-like"/>
    <property type="match status" value="1"/>
</dbReference>
<evidence type="ECO:0000313" key="2">
    <source>
        <dbReference type="EMBL" id="SVA95789.1"/>
    </source>
</evidence>
<dbReference type="GO" id="GO:0016491">
    <property type="term" value="F:oxidoreductase activity"/>
    <property type="evidence" value="ECO:0007669"/>
    <property type="project" value="InterPro"/>
</dbReference>
<dbReference type="InterPro" id="IPR000866">
    <property type="entry name" value="AhpC/TSA"/>
</dbReference>
<feature type="domain" description="Alkyl hydroperoxide reductase subunit C/ Thiol specific antioxidant" evidence="1">
    <location>
        <begin position="4"/>
        <end position="43"/>
    </location>
</feature>
<dbReference type="InterPro" id="IPR036249">
    <property type="entry name" value="Thioredoxin-like_sf"/>
</dbReference>
<dbReference type="Pfam" id="PF00578">
    <property type="entry name" value="AhpC-TSA"/>
    <property type="match status" value="1"/>
</dbReference>
<dbReference type="AlphaFoldDB" id="A0A382A326"/>
<reference evidence="2" key="1">
    <citation type="submission" date="2018-05" db="EMBL/GenBank/DDBJ databases">
        <authorList>
            <person name="Lanie J.A."/>
            <person name="Ng W.-L."/>
            <person name="Kazmierczak K.M."/>
            <person name="Andrzejewski T.M."/>
            <person name="Davidsen T.M."/>
            <person name="Wayne K.J."/>
            <person name="Tettelin H."/>
            <person name="Glass J.I."/>
            <person name="Rusch D."/>
            <person name="Podicherti R."/>
            <person name="Tsui H.-C.T."/>
            <person name="Winkler M.E."/>
        </authorList>
    </citation>
    <scope>NUCLEOTIDE SEQUENCE</scope>
</reference>